<dbReference type="Proteomes" id="UP000015106">
    <property type="component" value="Chromosome 3"/>
</dbReference>
<reference evidence="1" key="3">
    <citation type="submission" date="2022-06" db="UniProtKB">
        <authorList>
            <consortium name="EnsemblPlants"/>
        </authorList>
    </citation>
    <scope>IDENTIFICATION</scope>
</reference>
<dbReference type="EnsemblPlants" id="TuG1812G0300003950.01.T01">
    <property type="protein sequence ID" value="TuG1812G0300003950.01.T01.cds412489"/>
    <property type="gene ID" value="TuG1812G0300003950.01"/>
</dbReference>
<reference evidence="2" key="1">
    <citation type="journal article" date="2013" name="Nature">
        <title>Draft genome of the wheat A-genome progenitor Triticum urartu.</title>
        <authorList>
            <person name="Ling H.Q."/>
            <person name="Zhao S."/>
            <person name="Liu D."/>
            <person name="Wang J."/>
            <person name="Sun H."/>
            <person name="Zhang C."/>
            <person name="Fan H."/>
            <person name="Li D."/>
            <person name="Dong L."/>
            <person name="Tao Y."/>
            <person name="Gao C."/>
            <person name="Wu H."/>
            <person name="Li Y."/>
            <person name="Cui Y."/>
            <person name="Guo X."/>
            <person name="Zheng S."/>
            <person name="Wang B."/>
            <person name="Yu K."/>
            <person name="Liang Q."/>
            <person name="Yang W."/>
            <person name="Lou X."/>
            <person name="Chen J."/>
            <person name="Feng M."/>
            <person name="Jian J."/>
            <person name="Zhang X."/>
            <person name="Luo G."/>
            <person name="Jiang Y."/>
            <person name="Liu J."/>
            <person name="Wang Z."/>
            <person name="Sha Y."/>
            <person name="Zhang B."/>
            <person name="Wu H."/>
            <person name="Tang D."/>
            <person name="Shen Q."/>
            <person name="Xue P."/>
            <person name="Zou S."/>
            <person name="Wang X."/>
            <person name="Liu X."/>
            <person name="Wang F."/>
            <person name="Yang Y."/>
            <person name="An X."/>
            <person name="Dong Z."/>
            <person name="Zhang K."/>
            <person name="Zhang X."/>
            <person name="Luo M.C."/>
            <person name="Dvorak J."/>
            <person name="Tong Y."/>
            <person name="Wang J."/>
            <person name="Yang H."/>
            <person name="Li Z."/>
            <person name="Wang D."/>
            <person name="Zhang A."/>
            <person name="Wang J."/>
        </authorList>
    </citation>
    <scope>NUCLEOTIDE SEQUENCE</scope>
    <source>
        <strain evidence="2">cv. G1812</strain>
    </source>
</reference>
<keyword evidence="2" id="KW-1185">Reference proteome</keyword>
<accession>A0A8R7PUY7</accession>
<proteinExistence type="predicted"/>
<protein>
    <submittedName>
        <fullName evidence="1">Uncharacterized protein</fullName>
    </submittedName>
</protein>
<evidence type="ECO:0000313" key="2">
    <source>
        <dbReference type="Proteomes" id="UP000015106"/>
    </source>
</evidence>
<organism evidence="1 2">
    <name type="scientific">Triticum urartu</name>
    <name type="common">Red wild einkorn</name>
    <name type="synonym">Crithodium urartu</name>
    <dbReference type="NCBI Taxonomy" id="4572"/>
    <lineage>
        <taxon>Eukaryota</taxon>
        <taxon>Viridiplantae</taxon>
        <taxon>Streptophyta</taxon>
        <taxon>Embryophyta</taxon>
        <taxon>Tracheophyta</taxon>
        <taxon>Spermatophyta</taxon>
        <taxon>Magnoliopsida</taxon>
        <taxon>Liliopsida</taxon>
        <taxon>Poales</taxon>
        <taxon>Poaceae</taxon>
        <taxon>BOP clade</taxon>
        <taxon>Pooideae</taxon>
        <taxon>Triticodae</taxon>
        <taxon>Triticeae</taxon>
        <taxon>Triticinae</taxon>
        <taxon>Triticum</taxon>
    </lineage>
</organism>
<name>A0A8R7PUY7_TRIUA</name>
<sequence>THFTLGNKVSLTRVKKNDVYAHNKRSEVKRAVKNKYIFCGIFKIHTSCWQ</sequence>
<evidence type="ECO:0000313" key="1">
    <source>
        <dbReference type="EnsemblPlants" id="TuG1812G0300003950.01.T01.cds412489"/>
    </source>
</evidence>
<reference evidence="1" key="2">
    <citation type="submission" date="2018-03" db="EMBL/GenBank/DDBJ databases">
        <title>The Triticum urartu genome reveals the dynamic nature of wheat genome evolution.</title>
        <authorList>
            <person name="Ling H."/>
            <person name="Ma B."/>
            <person name="Shi X."/>
            <person name="Liu H."/>
            <person name="Dong L."/>
            <person name="Sun H."/>
            <person name="Cao Y."/>
            <person name="Gao Q."/>
            <person name="Zheng S."/>
            <person name="Li Y."/>
            <person name="Yu Y."/>
            <person name="Du H."/>
            <person name="Qi M."/>
            <person name="Li Y."/>
            <person name="Yu H."/>
            <person name="Cui Y."/>
            <person name="Wang N."/>
            <person name="Chen C."/>
            <person name="Wu H."/>
            <person name="Zhao Y."/>
            <person name="Zhang J."/>
            <person name="Li Y."/>
            <person name="Zhou W."/>
            <person name="Zhang B."/>
            <person name="Hu W."/>
            <person name="Eijk M."/>
            <person name="Tang J."/>
            <person name="Witsenboer H."/>
            <person name="Zhao S."/>
            <person name="Li Z."/>
            <person name="Zhang A."/>
            <person name="Wang D."/>
            <person name="Liang C."/>
        </authorList>
    </citation>
    <scope>NUCLEOTIDE SEQUENCE [LARGE SCALE GENOMIC DNA]</scope>
    <source>
        <strain evidence="1">cv. G1812</strain>
    </source>
</reference>
<dbReference type="AlphaFoldDB" id="A0A8R7PUY7"/>
<dbReference type="Gramene" id="TuG1812G0300003950.01.T01">
    <property type="protein sequence ID" value="TuG1812G0300003950.01.T01.cds412489"/>
    <property type="gene ID" value="TuG1812G0300003950.01"/>
</dbReference>